<dbReference type="EMBL" id="MFSQ01000094">
    <property type="protein sequence ID" value="OGI39603.1"/>
    <property type="molecule type" value="Genomic_DNA"/>
</dbReference>
<protein>
    <recommendedName>
        <fullName evidence="8">Diguanylate cyclase</fullName>
    </recommendedName>
</protein>
<dbReference type="SUPFAM" id="SSF141868">
    <property type="entry name" value="EAL domain-like"/>
    <property type="match status" value="1"/>
</dbReference>
<dbReference type="InterPro" id="IPR043128">
    <property type="entry name" value="Rev_trsase/Diguanyl_cyclase"/>
</dbReference>
<evidence type="ECO:0000313" key="6">
    <source>
        <dbReference type="EMBL" id="OGI39603.1"/>
    </source>
</evidence>
<feature type="domain" description="EAL" evidence="3">
    <location>
        <begin position="563"/>
        <end position="816"/>
    </location>
</feature>
<dbReference type="Gene3D" id="3.20.20.450">
    <property type="entry name" value="EAL domain"/>
    <property type="match status" value="1"/>
</dbReference>
<dbReference type="Pfam" id="PF13426">
    <property type="entry name" value="PAS_9"/>
    <property type="match status" value="1"/>
</dbReference>
<dbReference type="Gene3D" id="6.10.340.10">
    <property type="match status" value="1"/>
</dbReference>
<dbReference type="InterPro" id="IPR003660">
    <property type="entry name" value="HAMP_dom"/>
</dbReference>
<dbReference type="Gene3D" id="3.30.70.270">
    <property type="match status" value="1"/>
</dbReference>
<dbReference type="InterPro" id="IPR001633">
    <property type="entry name" value="EAL_dom"/>
</dbReference>
<dbReference type="PANTHER" id="PTHR44757">
    <property type="entry name" value="DIGUANYLATE CYCLASE DGCP"/>
    <property type="match status" value="1"/>
</dbReference>
<dbReference type="CDD" id="cd01949">
    <property type="entry name" value="GGDEF"/>
    <property type="match status" value="1"/>
</dbReference>
<dbReference type="Pfam" id="PF12729">
    <property type="entry name" value="4HB_MCP_1"/>
    <property type="match status" value="1"/>
</dbReference>
<evidence type="ECO:0000313" key="7">
    <source>
        <dbReference type="Proteomes" id="UP000178379"/>
    </source>
</evidence>
<name>A0A1F6T3C3_9PROT</name>
<dbReference type="InterPro" id="IPR000014">
    <property type="entry name" value="PAS"/>
</dbReference>
<dbReference type="InterPro" id="IPR035965">
    <property type="entry name" value="PAS-like_dom_sf"/>
</dbReference>
<dbReference type="GO" id="GO:0007165">
    <property type="term" value="P:signal transduction"/>
    <property type="evidence" value="ECO:0007669"/>
    <property type="project" value="InterPro"/>
</dbReference>
<dbReference type="InterPro" id="IPR035919">
    <property type="entry name" value="EAL_sf"/>
</dbReference>
<accession>A0A1F6T3C3</accession>
<evidence type="ECO:0008006" key="8">
    <source>
        <dbReference type="Google" id="ProtNLM"/>
    </source>
</evidence>
<dbReference type="GO" id="GO:0003824">
    <property type="term" value="F:catalytic activity"/>
    <property type="evidence" value="ECO:0007669"/>
    <property type="project" value="UniProtKB-ARBA"/>
</dbReference>
<keyword evidence="1" id="KW-0472">Membrane</keyword>
<dbReference type="PANTHER" id="PTHR44757:SF4">
    <property type="entry name" value="DIGUANYLATE CYCLASE DGCE-RELATED"/>
    <property type="match status" value="1"/>
</dbReference>
<dbReference type="SUPFAM" id="SSF55785">
    <property type="entry name" value="PYP-like sensor domain (PAS domain)"/>
    <property type="match status" value="1"/>
</dbReference>
<feature type="transmembrane region" description="Helical" evidence="1">
    <location>
        <begin position="177"/>
        <end position="200"/>
    </location>
</feature>
<dbReference type="Pfam" id="PF00990">
    <property type="entry name" value="GGDEF"/>
    <property type="match status" value="1"/>
</dbReference>
<proteinExistence type="predicted"/>
<dbReference type="Pfam" id="PF00563">
    <property type="entry name" value="EAL"/>
    <property type="match status" value="1"/>
</dbReference>
<dbReference type="Gene3D" id="3.30.450.20">
    <property type="entry name" value="PAS domain"/>
    <property type="match status" value="1"/>
</dbReference>
<feature type="domain" description="GGDEF" evidence="5">
    <location>
        <begin position="418"/>
        <end position="551"/>
    </location>
</feature>
<dbReference type="SMART" id="SM00052">
    <property type="entry name" value="EAL"/>
    <property type="match status" value="1"/>
</dbReference>
<dbReference type="PROSITE" id="PS50883">
    <property type="entry name" value="EAL"/>
    <property type="match status" value="1"/>
</dbReference>
<dbReference type="CDD" id="cd01948">
    <property type="entry name" value="EAL"/>
    <property type="match status" value="1"/>
</dbReference>
<evidence type="ECO:0000256" key="1">
    <source>
        <dbReference type="SAM" id="Phobius"/>
    </source>
</evidence>
<dbReference type="AlphaFoldDB" id="A0A1F6T3C3"/>
<dbReference type="SMART" id="SM00091">
    <property type="entry name" value="PAS"/>
    <property type="match status" value="1"/>
</dbReference>
<keyword evidence="1" id="KW-1133">Transmembrane helix</keyword>
<dbReference type="NCBIfam" id="TIGR00254">
    <property type="entry name" value="GGDEF"/>
    <property type="match status" value="1"/>
</dbReference>
<dbReference type="PROSITE" id="PS50887">
    <property type="entry name" value="GGDEF"/>
    <property type="match status" value="1"/>
</dbReference>
<keyword evidence="1" id="KW-0812">Transmembrane</keyword>
<evidence type="ECO:0000259" key="4">
    <source>
        <dbReference type="PROSITE" id="PS50885"/>
    </source>
</evidence>
<feature type="domain" description="PAS" evidence="2">
    <location>
        <begin position="258"/>
        <end position="328"/>
    </location>
</feature>
<dbReference type="CDD" id="cd00130">
    <property type="entry name" value="PAS"/>
    <property type="match status" value="1"/>
</dbReference>
<dbReference type="PROSITE" id="PS50885">
    <property type="entry name" value="HAMP"/>
    <property type="match status" value="1"/>
</dbReference>
<dbReference type="InterPro" id="IPR029787">
    <property type="entry name" value="Nucleotide_cyclase"/>
</dbReference>
<evidence type="ECO:0000259" key="3">
    <source>
        <dbReference type="PROSITE" id="PS50883"/>
    </source>
</evidence>
<evidence type="ECO:0000259" key="5">
    <source>
        <dbReference type="PROSITE" id="PS50887"/>
    </source>
</evidence>
<evidence type="ECO:0000259" key="2">
    <source>
        <dbReference type="PROSITE" id="PS50112"/>
    </source>
</evidence>
<dbReference type="GO" id="GO:0016020">
    <property type="term" value="C:membrane"/>
    <property type="evidence" value="ECO:0007669"/>
    <property type="project" value="InterPro"/>
</dbReference>
<comment type="caution">
    <text evidence="6">The sequence shown here is derived from an EMBL/GenBank/DDBJ whole genome shotgun (WGS) entry which is preliminary data.</text>
</comment>
<gene>
    <name evidence="6" type="ORF">A2140_06840</name>
</gene>
<dbReference type="InterPro" id="IPR024478">
    <property type="entry name" value="HlyB_4HB_MCP"/>
</dbReference>
<dbReference type="FunFam" id="3.30.70.270:FF:000001">
    <property type="entry name" value="Diguanylate cyclase domain protein"/>
    <property type="match status" value="1"/>
</dbReference>
<dbReference type="Proteomes" id="UP000178379">
    <property type="component" value="Unassembled WGS sequence"/>
</dbReference>
<dbReference type="InterPro" id="IPR052155">
    <property type="entry name" value="Biofilm_reg_signaling"/>
</dbReference>
<dbReference type="SUPFAM" id="SSF55073">
    <property type="entry name" value="Nucleotide cyclase"/>
    <property type="match status" value="1"/>
</dbReference>
<dbReference type="InterPro" id="IPR000160">
    <property type="entry name" value="GGDEF_dom"/>
</dbReference>
<dbReference type="SMART" id="SM00304">
    <property type="entry name" value="HAMP"/>
    <property type="match status" value="1"/>
</dbReference>
<dbReference type="NCBIfam" id="TIGR00229">
    <property type="entry name" value="sensory_box"/>
    <property type="match status" value="1"/>
</dbReference>
<dbReference type="STRING" id="1817756.A2140_06840"/>
<dbReference type="SMART" id="SM00267">
    <property type="entry name" value="GGDEF"/>
    <property type="match status" value="1"/>
</dbReference>
<feature type="domain" description="HAMP" evidence="4">
    <location>
        <begin position="201"/>
        <end position="253"/>
    </location>
</feature>
<dbReference type="PROSITE" id="PS50112">
    <property type="entry name" value="PAS"/>
    <property type="match status" value="1"/>
</dbReference>
<sequence length="827" mass="92264">MAIGAGLVIAGFVLLSLFGAYSVNQGLDSLAAVYQKRVVPNTELQTIEQNLKEVRFRLAAYLLHQAPAVGSRQHAESVRSRLRRDWDALYPVLSRNPEIKTHADQVNQSIGKTIETLDRLEDIYRREDRRQAATLLEDHWPYDVHLGVIKPIEKMLTLLSLDVKTAYHDQVQRARDLALVAGIFVLLLMAGIITYVVSLVRNITSQMGMAVREAGRIAGGDLADHALEASYGEIGEMLSAVDRMRREIRERQNLLKTREVRLSTILDNTAEGIFVFDAHGLIESFNQSAENLFGWRTEEVEGAPVTNLIYIAPENRREHYLDHFLRNEIQKLVGLEGELTGRHRDGATFPISIKISQMTLEGKPMYVALVADISERRANMEKLQYLADHDGLTGLYNRSYFTAELERVVERARRGEERHCALLYMDLDHFKYVNDTLGHAAGDRLLIEATALLKRRARKSDLVARMGGDEFTLLAYNVQPEHLLAVADDLRTRLSNFSITEAGQTVTIGCSIGVARITADMESATRALAQADLACHLAKRGGRNRVHIFRDSDIDNANNMTLDMGWSNRIRHAIENNRFALACQPIVNTRTSVVEDYEVLIRMIDDNNELIMPGGFLPAAERFGLAADIDRWVIVHAIQTLSEQRRVLPHLRYSINLSAQTLTVPDIVDLIEREIKASGLDPVALLFEVTETVAISDMTVASNVLARLKLLGCRTALDDFGSGMSSFAYLRELPVDVVKIDGRFVKNLATNPVDQAMVRAMNEIAHALGKLTVAEFVEDEASFRLLGEIGVDFSQGYYLGRPEVAQPCQAIAERAGGGIVCSTARKA</sequence>
<reference evidence="6 7" key="1">
    <citation type="journal article" date="2016" name="Nat. Commun.">
        <title>Thousands of microbial genomes shed light on interconnected biogeochemical processes in an aquifer system.</title>
        <authorList>
            <person name="Anantharaman K."/>
            <person name="Brown C.T."/>
            <person name="Hug L.A."/>
            <person name="Sharon I."/>
            <person name="Castelle C.J."/>
            <person name="Probst A.J."/>
            <person name="Thomas B.C."/>
            <person name="Singh A."/>
            <person name="Wilkins M.J."/>
            <person name="Karaoz U."/>
            <person name="Brodie E.L."/>
            <person name="Williams K.H."/>
            <person name="Hubbard S.S."/>
            <person name="Banfield J.F."/>
        </authorList>
    </citation>
    <scope>NUCLEOTIDE SEQUENCE [LARGE SCALE GENOMIC DNA]</scope>
</reference>
<organism evidence="6 7">
    <name type="scientific">Candidatus Muproteobacteria bacterium RBG_16_62_13</name>
    <dbReference type="NCBI Taxonomy" id="1817756"/>
    <lineage>
        <taxon>Bacteria</taxon>
        <taxon>Pseudomonadati</taxon>
        <taxon>Pseudomonadota</taxon>
        <taxon>Candidatus Muproteobacteria</taxon>
    </lineage>
</organism>